<dbReference type="SUPFAM" id="SSF53955">
    <property type="entry name" value="Lysozyme-like"/>
    <property type="match status" value="1"/>
</dbReference>
<dbReference type="EMBL" id="QNRF01000001">
    <property type="protein sequence ID" value="RBO85913.1"/>
    <property type="molecule type" value="Genomic_DNA"/>
</dbReference>
<feature type="domain" description="Peptidoglycan binding" evidence="2">
    <location>
        <begin position="105"/>
        <end position="177"/>
    </location>
</feature>
<evidence type="ECO:0000259" key="1">
    <source>
        <dbReference type="Pfam" id="PF05838"/>
    </source>
</evidence>
<dbReference type="PROSITE" id="PS00018">
    <property type="entry name" value="EF_HAND_1"/>
    <property type="match status" value="1"/>
</dbReference>
<reference evidence="3 4" key="1">
    <citation type="submission" date="2018-06" db="EMBL/GenBank/DDBJ databases">
        <title>Genomic Encyclopedia of Type Strains, Phase III (KMG-III): the genomes of soil and plant-associated and newly described type strains.</title>
        <authorList>
            <person name="Whitman W."/>
        </authorList>
    </citation>
    <scope>NUCLEOTIDE SEQUENCE [LARGE SCALE GENOMIC DNA]</scope>
    <source>
        <strain evidence="3 4">CECT 7732</strain>
    </source>
</reference>
<dbReference type="OrthoDB" id="9815229at2"/>
<evidence type="ECO:0000313" key="3">
    <source>
        <dbReference type="EMBL" id="RBO85913.1"/>
    </source>
</evidence>
<protein>
    <submittedName>
        <fullName evidence="3">Putative peptidoglycan binding protein</fullName>
    </submittedName>
</protein>
<accession>A0A366D7A7</accession>
<gene>
    <name evidence="3" type="ORF">DFP76_101188</name>
</gene>
<dbReference type="RefSeq" id="WP_113872815.1">
    <property type="nucleotide sequence ID" value="NZ_QNRF01000001.1"/>
</dbReference>
<dbReference type="Proteomes" id="UP000252086">
    <property type="component" value="Unassembled WGS sequence"/>
</dbReference>
<dbReference type="Gene3D" id="1.20.141.10">
    <property type="entry name" value="Chitosanase, subunit A, domain 1"/>
    <property type="match status" value="1"/>
</dbReference>
<proteinExistence type="predicted"/>
<comment type="caution">
    <text evidence="3">The sequence shown here is derived from an EMBL/GenBank/DDBJ whole genome shotgun (WGS) entry which is preliminary data.</text>
</comment>
<dbReference type="InterPro" id="IPR008565">
    <property type="entry name" value="TtsA-like_GH18_dom"/>
</dbReference>
<dbReference type="Pfam" id="PF05838">
    <property type="entry name" value="Glyco_hydro_108"/>
    <property type="match status" value="1"/>
</dbReference>
<dbReference type="CDD" id="cd13926">
    <property type="entry name" value="N-acetylmuramidase_GH108"/>
    <property type="match status" value="1"/>
</dbReference>
<sequence length="179" mass="20224">MDHFNAALADVLKHEGGYVDHKADLGGATHFGISLRFIKQLPAFAGDINGDGHINVLDIQQLSKADAAQIYRQYFWLHYRLEQVQSEKIAIKLLNLFVNMRGKTATLIVQRAVNDLLTESHLVEDGILGSQSLAKLNQQTEDALYACLQYQAWQVYRAIVEHNPSQSVFLNGWQRRAFS</sequence>
<dbReference type="InterPro" id="IPR018537">
    <property type="entry name" value="Peptidoglycan-bd_3"/>
</dbReference>
<dbReference type="InterPro" id="IPR018247">
    <property type="entry name" value="EF_Hand_1_Ca_BS"/>
</dbReference>
<evidence type="ECO:0000259" key="2">
    <source>
        <dbReference type="Pfam" id="PF09374"/>
    </source>
</evidence>
<organism evidence="3 4">
    <name type="scientific">Marinomonas aquiplantarum</name>
    <dbReference type="NCBI Taxonomy" id="491951"/>
    <lineage>
        <taxon>Bacteria</taxon>
        <taxon>Pseudomonadati</taxon>
        <taxon>Pseudomonadota</taxon>
        <taxon>Gammaproteobacteria</taxon>
        <taxon>Oceanospirillales</taxon>
        <taxon>Oceanospirillaceae</taxon>
        <taxon>Marinomonas</taxon>
    </lineage>
</organism>
<dbReference type="AlphaFoldDB" id="A0A366D7A7"/>
<dbReference type="InterPro" id="IPR023346">
    <property type="entry name" value="Lysozyme-like_dom_sf"/>
</dbReference>
<evidence type="ECO:0000313" key="4">
    <source>
        <dbReference type="Proteomes" id="UP000252086"/>
    </source>
</evidence>
<feature type="domain" description="TtsA-like Glycoside hydrolase family 108" evidence="1">
    <location>
        <begin position="9"/>
        <end position="100"/>
    </location>
</feature>
<dbReference type="Pfam" id="PF09374">
    <property type="entry name" value="PG_binding_3"/>
    <property type="match status" value="1"/>
</dbReference>
<keyword evidence="4" id="KW-1185">Reference proteome</keyword>
<name>A0A366D7A7_9GAMM</name>